<dbReference type="PANTHER" id="PTHR20883:SF48">
    <property type="entry name" value="ECTOINE DIOXYGENASE"/>
    <property type="match status" value="1"/>
</dbReference>
<protein>
    <submittedName>
        <fullName evidence="1">Phytanoyl-CoA dioxygenase</fullName>
    </submittedName>
</protein>
<dbReference type="Gene3D" id="2.60.120.620">
    <property type="entry name" value="q2cbj1_9rhob like domain"/>
    <property type="match status" value="1"/>
</dbReference>
<dbReference type="RefSeq" id="WP_030040473.1">
    <property type="nucleotide sequence ID" value="NZ_KL575600.1"/>
</dbReference>
<evidence type="ECO:0000313" key="2">
    <source>
        <dbReference type="Proteomes" id="UP000037251"/>
    </source>
</evidence>
<dbReference type="InterPro" id="IPR008775">
    <property type="entry name" value="Phytyl_CoA_dOase-like"/>
</dbReference>
<dbReference type="SUPFAM" id="SSF51197">
    <property type="entry name" value="Clavaminate synthase-like"/>
    <property type="match status" value="1"/>
</dbReference>
<sequence length="304" mass="33983">MSAPKTRITALEQAAADYEEHGFAIIRDVITEDLLAEARAHVEWLTARYPQLRPEHLHHPLIRNDAFWVRLISDPRLVDIGAYFLGPDLACFTAHYICKPPYDGQPVLWHQDGAYWKLAPMNALTVWLAVDESTTENGCLRMIPGSHKLPLYPPNPRTDRPNMLFSEADGGLVRAWAEERGVVDIELNPGDVSIHHPHLLHCSEANTSPKRRCGLDIGYIATSTRIESQGLYLDPVLVRGEPVDGVNTYRRLPRYSPGETIPFAGHDTWNDQPAVAPPGARADEAPLATTARMIERLREGTVAR</sequence>
<dbReference type="OrthoDB" id="9796766at2"/>
<dbReference type="EMBL" id="LGUS01000162">
    <property type="protein sequence ID" value="KOG34655.1"/>
    <property type="molecule type" value="Genomic_DNA"/>
</dbReference>
<keyword evidence="1" id="KW-0223">Dioxygenase</keyword>
<gene>
    <name evidence="1" type="ORF">ADK37_17680</name>
</gene>
<dbReference type="GO" id="GO:0005506">
    <property type="term" value="F:iron ion binding"/>
    <property type="evidence" value="ECO:0007669"/>
    <property type="project" value="UniProtKB-ARBA"/>
</dbReference>
<organism evidence="1 2">
    <name type="scientific">Streptomyces resistomycificus</name>
    <dbReference type="NCBI Taxonomy" id="67356"/>
    <lineage>
        <taxon>Bacteria</taxon>
        <taxon>Bacillati</taxon>
        <taxon>Actinomycetota</taxon>
        <taxon>Actinomycetes</taxon>
        <taxon>Kitasatosporales</taxon>
        <taxon>Streptomycetaceae</taxon>
        <taxon>Streptomyces</taxon>
        <taxon>Streptomyces aurantiacus group</taxon>
    </lineage>
</organism>
<evidence type="ECO:0000313" key="1">
    <source>
        <dbReference type="EMBL" id="KOG34655.1"/>
    </source>
</evidence>
<reference evidence="2" key="1">
    <citation type="submission" date="2015-07" db="EMBL/GenBank/DDBJ databases">
        <authorList>
            <person name="Ju K.-S."/>
            <person name="Doroghazi J.R."/>
            <person name="Metcalf W.W."/>
        </authorList>
    </citation>
    <scope>NUCLEOTIDE SEQUENCE [LARGE SCALE GENOMIC DNA]</scope>
    <source>
        <strain evidence="2">NRRL 2290</strain>
    </source>
</reference>
<accession>A0A0L8L958</accession>
<dbReference type="Pfam" id="PF05721">
    <property type="entry name" value="PhyH"/>
    <property type="match status" value="1"/>
</dbReference>
<dbReference type="PANTHER" id="PTHR20883">
    <property type="entry name" value="PHYTANOYL-COA DIOXYGENASE DOMAIN CONTAINING 1"/>
    <property type="match status" value="1"/>
</dbReference>
<dbReference type="PATRIC" id="fig|67356.5.peg.3763"/>
<dbReference type="AlphaFoldDB" id="A0A0L8L958"/>
<keyword evidence="2" id="KW-1185">Reference proteome</keyword>
<dbReference type="STRING" id="67356.AQJ84_29995"/>
<dbReference type="Proteomes" id="UP000037251">
    <property type="component" value="Unassembled WGS sequence"/>
</dbReference>
<dbReference type="eggNOG" id="COG5285">
    <property type="taxonomic scope" value="Bacteria"/>
</dbReference>
<proteinExistence type="predicted"/>
<dbReference type="GO" id="GO:0016706">
    <property type="term" value="F:2-oxoglutarate-dependent dioxygenase activity"/>
    <property type="evidence" value="ECO:0007669"/>
    <property type="project" value="UniProtKB-ARBA"/>
</dbReference>
<comment type="caution">
    <text evidence="1">The sequence shown here is derived from an EMBL/GenBank/DDBJ whole genome shotgun (WGS) entry which is preliminary data.</text>
</comment>
<keyword evidence="1" id="KW-0560">Oxidoreductase</keyword>
<name>A0A0L8L958_9ACTN</name>